<dbReference type="GO" id="GO:0016705">
    <property type="term" value="F:oxidoreductase activity, acting on paired donors, with incorporation or reduction of molecular oxygen"/>
    <property type="evidence" value="ECO:0007669"/>
    <property type="project" value="InterPro"/>
</dbReference>
<comment type="cofactor">
    <cofactor evidence="1 14">
        <name>heme</name>
        <dbReference type="ChEBI" id="CHEBI:30413"/>
    </cofactor>
</comment>
<dbReference type="Proteomes" id="UP001162162">
    <property type="component" value="Unassembled WGS sequence"/>
</dbReference>
<evidence type="ECO:0000256" key="8">
    <source>
        <dbReference type="ARBA" id="ARBA00022824"/>
    </source>
</evidence>
<dbReference type="InterPro" id="IPR036396">
    <property type="entry name" value="Cyt_P450_sf"/>
</dbReference>
<keyword evidence="9" id="KW-0492">Microsome</keyword>
<keyword evidence="11 14" id="KW-0408">Iron</keyword>
<dbReference type="GO" id="GO:0005789">
    <property type="term" value="C:endoplasmic reticulum membrane"/>
    <property type="evidence" value="ECO:0007669"/>
    <property type="project" value="UniProtKB-SubCell"/>
</dbReference>
<keyword evidence="10 15" id="KW-0560">Oxidoreductase</keyword>
<comment type="similarity">
    <text evidence="5 15">Belongs to the cytochrome P450 family.</text>
</comment>
<dbReference type="AlphaFoldDB" id="A0AAV8YDY9"/>
<feature type="binding site" description="axial binding residue" evidence="14">
    <location>
        <position position="154"/>
    </location>
    <ligand>
        <name>heme</name>
        <dbReference type="ChEBI" id="CHEBI:30413"/>
    </ligand>
    <ligandPart>
        <name>Fe</name>
        <dbReference type="ChEBI" id="CHEBI:18248"/>
    </ligandPart>
</feature>
<proteinExistence type="inferred from homology"/>
<evidence type="ECO:0000313" key="16">
    <source>
        <dbReference type="EMBL" id="KAJ8949877.1"/>
    </source>
</evidence>
<evidence type="ECO:0000256" key="5">
    <source>
        <dbReference type="ARBA" id="ARBA00010617"/>
    </source>
</evidence>
<evidence type="ECO:0000256" key="12">
    <source>
        <dbReference type="ARBA" id="ARBA00023033"/>
    </source>
</evidence>
<evidence type="ECO:0000256" key="4">
    <source>
        <dbReference type="ARBA" id="ARBA00004406"/>
    </source>
</evidence>
<evidence type="ECO:0000256" key="15">
    <source>
        <dbReference type="RuleBase" id="RU000461"/>
    </source>
</evidence>
<keyword evidence="6 14" id="KW-0349">Heme</keyword>
<gene>
    <name evidence="16" type="ORF">NQ318_010511</name>
</gene>
<dbReference type="PANTHER" id="PTHR24291:SF189">
    <property type="entry name" value="CYTOCHROME P450 4C3-RELATED"/>
    <property type="match status" value="1"/>
</dbReference>
<comment type="caution">
    <text evidence="16">The sequence shown here is derived from an EMBL/GenBank/DDBJ whole genome shotgun (WGS) entry which is preliminary data.</text>
</comment>
<dbReference type="GO" id="GO:0020037">
    <property type="term" value="F:heme binding"/>
    <property type="evidence" value="ECO:0007669"/>
    <property type="project" value="InterPro"/>
</dbReference>
<accession>A0AAV8YDY9</accession>
<keyword evidence="13" id="KW-0472">Membrane</keyword>
<evidence type="ECO:0008006" key="18">
    <source>
        <dbReference type="Google" id="ProtNLM"/>
    </source>
</evidence>
<name>A0AAV8YDY9_9CUCU</name>
<evidence type="ECO:0000256" key="7">
    <source>
        <dbReference type="ARBA" id="ARBA00022723"/>
    </source>
</evidence>
<comment type="function">
    <text evidence="2">May be involved in the metabolism of insect hormones and in the breakdown of synthetic insecticides.</text>
</comment>
<evidence type="ECO:0000256" key="14">
    <source>
        <dbReference type="PIRSR" id="PIRSR602403-1"/>
    </source>
</evidence>
<evidence type="ECO:0000256" key="9">
    <source>
        <dbReference type="ARBA" id="ARBA00022848"/>
    </source>
</evidence>
<evidence type="ECO:0000256" key="3">
    <source>
        <dbReference type="ARBA" id="ARBA00004174"/>
    </source>
</evidence>
<dbReference type="InterPro" id="IPR050196">
    <property type="entry name" value="Cytochrome_P450_Monoox"/>
</dbReference>
<dbReference type="PROSITE" id="PS00086">
    <property type="entry name" value="CYTOCHROME_P450"/>
    <property type="match status" value="1"/>
</dbReference>
<sequence length="160" mass="18455">MKAREYGKDKDLALIDQMLKNEAHLSDDEILQHLILFFLAERVYQEVVETVGKTNAIGPNDLPNLKYTEMAISESLRILPSIPFIARAVSEDMDMGTRIIPSDTDIVISIFDIHRNEKYWKDPLKYDPDRFLPEEMANRDPYTFLPFSAGPKNCIGKYFP</sequence>
<dbReference type="PANTHER" id="PTHR24291">
    <property type="entry name" value="CYTOCHROME P450 FAMILY 4"/>
    <property type="match status" value="1"/>
</dbReference>
<dbReference type="InterPro" id="IPR017972">
    <property type="entry name" value="Cyt_P450_CS"/>
</dbReference>
<dbReference type="SUPFAM" id="SSF48264">
    <property type="entry name" value="Cytochrome P450"/>
    <property type="match status" value="1"/>
</dbReference>
<evidence type="ECO:0000256" key="2">
    <source>
        <dbReference type="ARBA" id="ARBA00003690"/>
    </source>
</evidence>
<dbReference type="Gene3D" id="1.10.630.10">
    <property type="entry name" value="Cytochrome P450"/>
    <property type="match status" value="1"/>
</dbReference>
<evidence type="ECO:0000256" key="10">
    <source>
        <dbReference type="ARBA" id="ARBA00023002"/>
    </source>
</evidence>
<evidence type="ECO:0000256" key="13">
    <source>
        <dbReference type="ARBA" id="ARBA00023136"/>
    </source>
</evidence>
<evidence type="ECO:0000313" key="17">
    <source>
        <dbReference type="Proteomes" id="UP001162162"/>
    </source>
</evidence>
<organism evidence="16 17">
    <name type="scientific">Aromia moschata</name>
    <dbReference type="NCBI Taxonomy" id="1265417"/>
    <lineage>
        <taxon>Eukaryota</taxon>
        <taxon>Metazoa</taxon>
        <taxon>Ecdysozoa</taxon>
        <taxon>Arthropoda</taxon>
        <taxon>Hexapoda</taxon>
        <taxon>Insecta</taxon>
        <taxon>Pterygota</taxon>
        <taxon>Neoptera</taxon>
        <taxon>Endopterygota</taxon>
        <taxon>Coleoptera</taxon>
        <taxon>Polyphaga</taxon>
        <taxon>Cucujiformia</taxon>
        <taxon>Chrysomeloidea</taxon>
        <taxon>Cerambycidae</taxon>
        <taxon>Cerambycinae</taxon>
        <taxon>Callichromatini</taxon>
        <taxon>Aromia</taxon>
    </lineage>
</organism>
<evidence type="ECO:0000256" key="1">
    <source>
        <dbReference type="ARBA" id="ARBA00001971"/>
    </source>
</evidence>
<dbReference type="PRINTS" id="PR00465">
    <property type="entry name" value="EP450IV"/>
</dbReference>
<dbReference type="InterPro" id="IPR001128">
    <property type="entry name" value="Cyt_P450"/>
</dbReference>
<evidence type="ECO:0000256" key="11">
    <source>
        <dbReference type="ARBA" id="ARBA00023004"/>
    </source>
</evidence>
<dbReference type="GO" id="GO:0004497">
    <property type="term" value="F:monooxygenase activity"/>
    <property type="evidence" value="ECO:0007669"/>
    <property type="project" value="UniProtKB-KW"/>
</dbReference>
<keyword evidence="17" id="KW-1185">Reference proteome</keyword>
<evidence type="ECO:0000256" key="6">
    <source>
        <dbReference type="ARBA" id="ARBA00022617"/>
    </source>
</evidence>
<protein>
    <recommendedName>
        <fullName evidence="18">Cytochrome P450</fullName>
    </recommendedName>
</protein>
<keyword evidence="7 14" id="KW-0479">Metal-binding</keyword>
<dbReference type="InterPro" id="IPR002403">
    <property type="entry name" value="Cyt_P450_E_grp-IV"/>
</dbReference>
<dbReference type="EMBL" id="JAPWTK010000108">
    <property type="protein sequence ID" value="KAJ8949877.1"/>
    <property type="molecule type" value="Genomic_DNA"/>
</dbReference>
<dbReference type="GO" id="GO:0005506">
    <property type="term" value="F:iron ion binding"/>
    <property type="evidence" value="ECO:0007669"/>
    <property type="project" value="InterPro"/>
</dbReference>
<reference evidence="16" key="1">
    <citation type="journal article" date="2023" name="Insect Mol. Biol.">
        <title>Genome sequencing provides insights into the evolution of gene families encoding plant cell wall-degrading enzymes in longhorned beetles.</title>
        <authorList>
            <person name="Shin N.R."/>
            <person name="Okamura Y."/>
            <person name="Kirsch R."/>
            <person name="Pauchet Y."/>
        </authorList>
    </citation>
    <scope>NUCLEOTIDE SEQUENCE</scope>
    <source>
        <strain evidence="16">AMC_N1</strain>
    </source>
</reference>
<dbReference type="Pfam" id="PF00067">
    <property type="entry name" value="p450"/>
    <property type="match status" value="1"/>
</dbReference>
<comment type="subcellular location">
    <subcellularLocation>
        <location evidence="4">Endoplasmic reticulum membrane</location>
        <topology evidence="4">Peripheral membrane protein</topology>
    </subcellularLocation>
    <subcellularLocation>
        <location evidence="3">Microsome membrane</location>
        <topology evidence="3">Peripheral membrane protein</topology>
    </subcellularLocation>
</comment>
<keyword evidence="8" id="KW-0256">Endoplasmic reticulum</keyword>
<keyword evidence="12 15" id="KW-0503">Monooxygenase</keyword>